<evidence type="ECO:0000259" key="2">
    <source>
        <dbReference type="PROSITE" id="PS50011"/>
    </source>
</evidence>
<comment type="caution">
    <text evidence="3">The sequence shown here is derived from an EMBL/GenBank/DDBJ whole genome shotgun (WGS) entry which is preliminary data.</text>
</comment>
<organism evidence="3 4">
    <name type="scientific">Lentinula aciculospora</name>
    <dbReference type="NCBI Taxonomy" id="153920"/>
    <lineage>
        <taxon>Eukaryota</taxon>
        <taxon>Fungi</taxon>
        <taxon>Dikarya</taxon>
        <taxon>Basidiomycota</taxon>
        <taxon>Agaricomycotina</taxon>
        <taxon>Agaricomycetes</taxon>
        <taxon>Agaricomycetidae</taxon>
        <taxon>Agaricales</taxon>
        <taxon>Marasmiineae</taxon>
        <taxon>Omphalotaceae</taxon>
        <taxon>Lentinula</taxon>
    </lineage>
</organism>
<dbReference type="InterPro" id="IPR000719">
    <property type="entry name" value="Prot_kinase_dom"/>
</dbReference>
<feature type="region of interest" description="Disordered" evidence="1">
    <location>
        <begin position="310"/>
        <end position="329"/>
    </location>
</feature>
<evidence type="ECO:0000256" key="1">
    <source>
        <dbReference type="SAM" id="MobiDB-lite"/>
    </source>
</evidence>
<dbReference type="InterPro" id="IPR011009">
    <property type="entry name" value="Kinase-like_dom_sf"/>
</dbReference>
<feature type="compositionally biased region" description="Basic residues" evidence="1">
    <location>
        <begin position="83"/>
        <end position="93"/>
    </location>
</feature>
<evidence type="ECO:0000313" key="3">
    <source>
        <dbReference type="EMBL" id="KAJ4472235.1"/>
    </source>
</evidence>
<dbReference type="OrthoDB" id="5569250at2759"/>
<dbReference type="PANTHER" id="PTHR38248:SF2">
    <property type="entry name" value="FUNK1 11"/>
    <property type="match status" value="1"/>
</dbReference>
<sequence>MEAQREDLATIFTDLAKPLQNPLNELTSLTNVIDDTVTGGAVVVERKRKREGDSTVESSIGNDMHENQSSERARKGNVDQTRARPRHGGKQPSRRPTSSASTKPEAGRFITFDDAKADLEDPREIAQVFYDILQIHEWLFDNAGILHRHISMGNIMFRRIDGNVHGVLNDFDLACRVNPNWNLEDGPSPNRCVGTKPFMAHDLLSVHEKRHMPRHDMESLFYVMLILVCCFERPGLAVPEPMPYSDWFEGINSDVHNRKLDFILFPTKIPVQPYFRSFRIWVEEIRKWLYCGYTEGRRYDGLDDCNIGVHEEDDSGDEDLEDDEGSDEDYAPSFNWYTLNSEIFYERMKNLMCIFQAQHLETRS</sequence>
<dbReference type="Pfam" id="PF17667">
    <property type="entry name" value="Pkinase_fungal"/>
    <property type="match status" value="1"/>
</dbReference>
<dbReference type="AlphaFoldDB" id="A0A9W9A2K4"/>
<dbReference type="Proteomes" id="UP001150266">
    <property type="component" value="Unassembled WGS sequence"/>
</dbReference>
<feature type="region of interest" description="Disordered" evidence="1">
    <location>
        <begin position="44"/>
        <end position="109"/>
    </location>
</feature>
<gene>
    <name evidence="3" type="ORF">J3R30DRAFT_3709681</name>
</gene>
<dbReference type="SUPFAM" id="SSF56112">
    <property type="entry name" value="Protein kinase-like (PK-like)"/>
    <property type="match status" value="1"/>
</dbReference>
<dbReference type="EMBL" id="JAOTPV010000021">
    <property type="protein sequence ID" value="KAJ4472235.1"/>
    <property type="molecule type" value="Genomic_DNA"/>
</dbReference>
<reference evidence="3" key="1">
    <citation type="submission" date="2022-08" db="EMBL/GenBank/DDBJ databases">
        <title>A Global Phylogenomic Analysis of the Shiitake Genus Lentinula.</title>
        <authorList>
            <consortium name="DOE Joint Genome Institute"/>
            <person name="Sierra-Patev S."/>
            <person name="Min B."/>
            <person name="Naranjo-Ortiz M."/>
            <person name="Looney B."/>
            <person name="Konkel Z."/>
            <person name="Slot J.C."/>
            <person name="Sakamoto Y."/>
            <person name="Steenwyk J.L."/>
            <person name="Rokas A."/>
            <person name="Carro J."/>
            <person name="Camarero S."/>
            <person name="Ferreira P."/>
            <person name="Molpeceres G."/>
            <person name="Ruiz-Duenas F.J."/>
            <person name="Serrano A."/>
            <person name="Henrissat B."/>
            <person name="Drula E."/>
            <person name="Hughes K.W."/>
            <person name="Mata J.L."/>
            <person name="Ishikawa N.K."/>
            <person name="Vargas-Isla R."/>
            <person name="Ushijima S."/>
            <person name="Smith C.A."/>
            <person name="Ahrendt S."/>
            <person name="Andreopoulos W."/>
            <person name="He G."/>
            <person name="Labutti K."/>
            <person name="Lipzen A."/>
            <person name="Ng V."/>
            <person name="Riley R."/>
            <person name="Sandor L."/>
            <person name="Barry K."/>
            <person name="Martinez A.T."/>
            <person name="Xiao Y."/>
            <person name="Gibbons J.G."/>
            <person name="Terashima K."/>
            <person name="Grigoriev I.V."/>
            <person name="Hibbett D.S."/>
        </authorList>
    </citation>
    <scope>NUCLEOTIDE SEQUENCE</scope>
    <source>
        <strain evidence="3">JLM2183</strain>
    </source>
</reference>
<dbReference type="PROSITE" id="PS50011">
    <property type="entry name" value="PROTEIN_KINASE_DOM"/>
    <property type="match status" value="1"/>
</dbReference>
<dbReference type="GO" id="GO:0004672">
    <property type="term" value="F:protein kinase activity"/>
    <property type="evidence" value="ECO:0007669"/>
    <property type="project" value="InterPro"/>
</dbReference>
<dbReference type="InterPro" id="IPR040976">
    <property type="entry name" value="Pkinase_fungal"/>
</dbReference>
<protein>
    <recommendedName>
        <fullName evidence="2">Protein kinase domain-containing protein</fullName>
    </recommendedName>
</protein>
<feature type="domain" description="Protein kinase" evidence="2">
    <location>
        <begin position="1"/>
        <end position="364"/>
    </location>
</feature>
<keyword evidence="4" id="KW-1185">Reference proteome</keyword>
<name>A0A9W9A2K4_9AGAR</name>
<dbReference type="GO" id="GO:0005524">
    <property type="term" value="F:ATP binding"/>
    <property type="evidence" value="ECO:0007669"/>
    <property type="project" value="InterPro"/>
</dbReference>
<feature type="compositionally biased region" description="Acidic residues" evidence="1">
    <location>
        <begin position="311"/>
        <end position="329"/>
    </location>
</feature>
<dbReference type="PANTHER" id="PTHR38248">
    <property type="entry name" value="FUNK1 6"/>
    <property type="match status" value="1"/>
</dbReference>
<dbReference type="Gene3D" id="1.10.510.10">
    <property type="entry name" value="Transferase(Phosphotransferase) domain 1"/>
    <property type="match status" value="1"/>
</dbReference>
<evidence type="ECO:0000313" key="4">
    <source>
        <dbReference type="Proteomes" id="UP001150266"/>
    </source>
</evidence>
<proteinExistence type="predicted"/>
<feature type="compositionally biased region" description="Basic and acidic residues" evidence="1">
    <location>
        <begin position="63"/>
        <end position="77"/>
    </location>
</feature>
<accession>A0A9W9A2K4</accession>